<dbReference type="AlphaFoldDB" id="A0A1A9MG61"/>
<dbReference type="Proteomes" id="UP001303614">
    <property type="component" value="Unassembled WGS sequence"/>
</dbReference>
<accession>A0A1A9MG61</accession>
<evidence type="ECO:0000313" key="2">
    <source>
        <dbReference type="EMBL" id="MEA5124146.1"/>
    </source>
</evidence>
<proteinExistence type="predicted"/>
<keyword evidence="1" id="KW-0812">Transmembrane</keyword>
<organism evidence="3 4">
    <name type="scientific">Xanthomonas floridensis</name>
    <dbReference type="NCBI Taxonomy" id="1843580"/>
    <lineage>
        <taxon>Bacteria</taxon>
        <taxon>Pseudomonadati</taxon>
        <taxon>Pseudomonadota</taxon>
        <taxon>Gammaproteobacteria</taxon>
        <taxon>Lysobacterales</taxon>
        <taxon>Lysobacteraceae</taxon>
        <taxon>Xanthomonas</taxon>
    </lineage>
</organism>
<dbReference type="OrthoDB" id="6008957at2"/>
<dbReference type="STRING" id="1843580.A7D17_10565"/>
<evidence type="ECO:0000256" key="1">
    <source>
        <dbReference type="SAM" id="Phobius"/>
    </source>
</evidence>
<feature type="transmembrane region" description="Helical" evidence="1">
    <location>
        <begin position="6"/>
        <end position="32"/>
    </location>
</feature>
<comment type="caution">
    <text evidence="3">The sequence shown here is derived from an EMBL/GenBank/DDBJ whole genome shotgun (WGS) entry which is preliminary data.</text>
</comment>
<evidence type="ECO:0000313" key="5">
    <source>
        <dbReference type="Proteomes" id="UP001303614"/>
    </source>
</evidence>
<reference evidence="2 5" key="2">
    <citation type="submission" date="2023-12" db="EMBL/GenBank/DDBJ databases">
        <title>Genome sequencing of Xanthomonas floridensis.</title>
        <authorList>
            <person name="Greer S."/>
            <person name="Harrison J."/>
            <person name="Grant M."/>
            <person name="Vicente J."/>
            <person name="Studholme D."/>
        </authorList>
    </citation>
    <scope>NUCLEOTIDE SEQUENCE [LARGE SCALE GENOMIC DNA]</scope>
    <source>
        <strain evidence="2 5">WHRI 8848</strain>
    </source>
</reference>
<keyword evidence="1" id="KW-0472">Membrane</keyword>
<gene>
    <name evidence="3" type="ORF">A7D17_10565</name>
    <name evidence="2" type="ORF">VB146_09795</name>
</gene>
<sequence length="117" mass="12479">MTLTDILLSLITSLLSRVPMLIAVLLGLVLLWRAPQGPLRRAGLVGLWLLLGCVLSEVAFQAIPMLLLEQGNVRQIGMVMGISRFVLTAVQAVGIGLLVWTLARSLQGPAKDAGPRG</sequence>
<dbReference type="EMBL" id="LXNG01000003">
    <property type="protein sequence ID" value="OAG69031.1"/>
    <property type="molecule type" value="Genomic_DNA"/>
</dbReference>
<feature type="transmembrane region" description="Helical" evidence="1">
    <location>
        <begin position="44"/>
        <end position="67"/>
    </location>
</feature>
<keyword evidence="1" id="KW-1133">Transmembrane helix</keyword>
<dbReference type="EMBL" id="JAYFSO010000010">
    <property type="protein sequence ID" value="MEA5124146.1"/>
    <property type="molecule type" value="Genomic_DNA"/>
</dbReference>
<keyword evidence="5" id="KW-1185">Reference proteome</keyword>
<feature type="transmembrane region" description="Helical" evidence="1">
    <location>
        <begin position="79"/>
        <end position="103"/>
    </location>
</feature>
<name>A0A1A9MG61_9XANT</name>
<dbReference type="RefSeq" id="WP_064507643.1">
    <property type="nucleotide sequence ID" value="NZ_JAYFSN010000010.1"/>
</dbReference>
<reference evidence="3 4" key="1">
    <citation type="submission" date="2016-05" db="EMBL/GenBank/DDBJ databases">
        <title>Pathogenic, phenotypic and molecular characterisation of Xanthomonas nasturtii sp. nov. and Xanthomonas floridensis sp. nov., new species of Xanthomonas associated with watercress production in Florida.</title>
        <authorList>
            <person name="Vicente J.G."/>
            <person name="Rothwell S."/>
            <person name="Holub E.B."/>
            <person name="Studholme D.J."/>
        </authorList>
    </citation>
    <scope>NUCLEOTIDE SEQUENCE [LARGE SCALE GENOMIC DNA]</scope>
    <source>
        <strain evidence="3 4">WHRI 8848</strain>
    </source>
</reference>
<evidence type="ECO:0000313" key="4">
    <source>
        <dbReference type="Proteomes" id="UP000077659"/>
    </source>
</evidence>
<protein>
    <submittedName>
        <fullName evidence="3">Uncharacterized protein</fullName>
    </submittedName>
</protein>
<dbReference type="Proteomes" id="UP000077659">
    <property type="component" value="Unassembled WGS sequence"/>
</dbReference>
<evidence type="ECO:0000313" key="3">
    <source>
        <dbReference type="EMBL" id="OAG69031.1"/>
    </source>
</evidence>